<dbReference type="Pfam" id="PF00155">
    <property type="entry name" value="Aminotran_1_2"/>
    <property type="match status" value="1"/>
</dbReference>
<feature type="domain" description="Aminotransferase class I/classII large" evidence="4">
    <location>
        <begin position="240"/>
        <end position="615"/>
    </location>
</feature>
<protein>
    <recommendedName>
        <fullName evidence="4">Aminotransferase class I/classII large domain-containing protein</fullName>
    </recommendedName>
</protein>
<keyword evidence="6" id="KW-1185">Reference proteome</keyword>
<dbReference type="InterPro" id="IPR004838">
    <property type="entry name" value="NHTrfase_class1_PyrdxlP-BS"/>
</dbReference>
<dbReference type="Proteomes" id="UP000655225">
    <property type="component" value="Unassembled WGS sequence"/>
</dbReference>
<dbReference type="GO" id="GO:0006520">
    <property type="term" value="P:amino acid metabolic process"/>
    <property type="evidence" value="ECO:0007669"/>
    <property type="project" value="TreeGrafter"/>
</dbReference>
<dbReference type="CDD" id="cd00609">
    <property type="entry name" value="AAT_like"/>
    <property type="match status" value="1"/>
</dbReference>
<dbReference type="GO" id="GO:0008793">
    <property type="term" value="F:aromatic-amino-acid transaminase activity"/>
    <property type="evidence" value="ECO:0007669"/>
    <property type="project" value="TreeGrafter"/>
</dbReference>
<dbReference type="Gene3D" id="3.40.640.10">
    <property type="entry name" value="Type I PLP-dependent aspartate aminotransferase-like (Major domain)"/>
    <property type="match status" value="1"/>
</dbReference>
<comment type="caution">
    <text evidence="5">The sequence shown here is derived from an EMBL/GenBank/DDBJ whole genome shotgun (WGS) entry which is preliminary data.</text>
</comment>
<feature type="compositionally biased region" description="Low complexity" evidence="3">
    <location>
        <begin position="180"/>
        <end position="196"/>
    </location>
</feature>
<dbReference type="InterPro" id="IPR050478">
    <property type="entry name" value="Ethylene_sulfur-biosynth"/>
</dbReference>
<dbReference type="InterPro" id="IPR004839">
    <property type="entry name" value="Aminotransferase_I/II_large"/>
</dbReference>
<dbReference type="PANTHER" id="PTHR43795">
    <property type="entry name" value="BIFUNCTIONAL ASPARTATE AMINOTRANSFERASE AND GLUTAMATE/ASPARTATE-PREPHENATE AMINOTRANSFERASE-RELATED"/>
    <property type="match status" value="1"/>
</dbReference>
<dbReference type="Gene3D" id="3.90.1150.10">
    <property type="entry name" value="Aspartate Aminotransferase, domain 1"/>
    <property type="match status" value="1"/>
</dbReference>
<organism evidence="5 6">
    <name type="scientific">Tetracentron sinense</name>
    <name type="common">Spur-leaf</name>
    <dbReference type="NCBI Taxonomy" id="13715"/>
    <lineage>
        <taxon>Eukaryota</taxon>
        <taxon>Viridiplantae</taxon>
        <taxon>Streptophyta</taxon>
        <taxon>Embryophyta</taxon>
        <taxon>Tracheophyta</taxon>
        <taxon>Spermatophyta</taxon>
        <taxon>Magnoliopsida</taxon>
        <taxon>Trochodendrales</taxon>
        <taxon>Trochodendraceae</taxon>
        <taxon>Tetracentron</taxon>
    </lineage>
</organism>
<evidence type="ECO:0000259" key="4">
    <source>
        <dbReference type="Pfam" id="PF00155"/>
    </source>
</evidence>
<reference evidence="5 6" key="1">
    <citation type="submission" date="2020-04" db="EMBL/GenBank/DDBJ databases">
        <title>Plant Genome Project.</title>
        <authorList>
            <person name="Zhang R.-G."/>
        </authorList>
    </citation>
    <scope>NUCLEOTIDE SEQUENCE [LARGE SCALE GENOMIC DNA]</scope>
    <source>
        <strain evidence="5">YNK0</strain>
        <tissue evidence="5">Leaf</tissue>
    </source>
</reference>
<dbReference type="PANTHER" id="PTHR43795:SF85">
    <property type="entry name" value="AMINOTRANSFERASE ACS10-RELATED"/>
    <property type="match status" value="1"/>
</dbReference>
<sequence>MSEKLSGNPKKPKQKKEASGHFREFRYLEGISVNLSRSLIKSQVPTTRTPSSLFGGENGPKFSSVRFPTYNTHHSLPIRRTGQPKRQIPASLHEYSPARIMTHKYNHFESEEEEEPKKTSGGGGTAMRIIVPLQGVVQGRGGLFLGSAIPCALFYFLQLYLKRNRSAPSPPASSQLTEISGLPRSSSRSHLSPRGSTGPAYISSRANSIAKSSDSPYYVGLRKVSEDPYDALSNPDGFIQLGLAENKLSLDLIRDWIARNVKGSIIGGGGDLNISGIATYQPFDGLMELKVAMAGFMSQVMGRTVSFNPSQVVLTAGATPAIEILSFCLADTGNAFLVPSPYYPGDIKWRTGVELIPVPCRSTDNFSLNITTLDRAFNQARKKGLKVRGILISNPSNPVGNLMSREILYSLLDFAREKNLHIISDEIFAGSAHESEEFVSMAEIVDSEDFDKDRVHIVYGLSKDLSLPGFRVGVIYSFNENVLATAKRLARFSSISAPTQHLLISMLSDTRFIHEFILTNRERLRRMYDAFVAGLKQLGIKCAKSRGGFYCWADMSGLIRSYSEKGELELWDKLLNVAKINVTPGSSCHCIEPGWFRCCFTTLTEKDIDVVMERIRKISETCKSHN</sequence>
<dbReference type="InterPro" id="IPR015421">
    <property type="entry name" value="PyrdxlP-dep_Trfase_major"/>
</dbReference>
<dbReference type="GO" id="GO:0004069">
    <property type="term" value="F:L-aspartate:2-oxoglutarate aminotransferase activity"/>
    <property type="evidence" value="ECO:0007669"/>
    <property type="project" value="TreeGrafter"/>
</dbReference>
<keyword evidence="2" id="KW-0663">Pyridoxal phosphate</keyword>
<dbReference type="PRINTS" id="PR00753">
    <property type="entry name" value="ACCSYNTHASE"/>
</dbReference>
<evidence type="ECO:0000256" key="3">
    <source>
        <dbReference type="SAM" id="MobiDB-lite"/>
    </source>
</evidence>
<evidence type="ECO:0000313" key="6">
    <source>
        <dbReference type="Proteomes" id="UP000655225"/>
    </source>
</evidence>
<evidence type="ECO:0000256" key="2">
    <source>
        <dbReference type="ARBA" id="ARBA00022898"/>
    </source>
</evidence>
<evidence type="ECO:0000313" key="5">
    <source>
        <dbReference type="EMBL" id="KAF8413064.1"/>
    </source>
</evidence>
<proteinExistence type="inferred from homology"/>
<dbReference type="SUPFAM" id="SSF53383">
    <property type="entry name" value="PLP-dependent transferases"/>
    <property type="match status" value="1"/>
</dbReference>
<feature type="region of interest" description="Disordered" evidence="3">
    <location>
        <begin position="1"/>
        <end position="21"/>
    </location>
</feature>
<accession>A0A834ZSK2</accession>
<name>A0A834ZSK2_TETSI</name>
<dbReference type="InterPro" id="IPR015422">
    <property type="entry name" value="PyrdxlP-dep_Trfase_small"/>
</dbReference>
<dbReference type="AlphaFoldDB" id="A0A834ZSK2"/>
<feature type="region of interest" description="Disordered" evidence="3">
    <location>
        <begin position="167"/>
        <end position="202"/>
    </location>
</feature>
<dbReference type="OMA" id="SAVEHMA"/>
<dbReference type="GO" id="GO:0030170">
    <property type="term" value="F:pyridoxal phosphate binding"/>
    <property type="evidence" value="ECO:0007669"/>
    <property type="project" value="InterPro"/>
</dbReference>
<gene>
    <name evidence="5" type="ORF">HHK36_001040</name>
</gene>
<dbReference type="EMBL" id="JABCRI010000001">
    <property type="protein sequence ID" value="KAF8413064.1"/>
    <property type="molecule type" value="Genomic_DNA"/>
</dbReference>
<comment type="similarity">
    <text evidence="1">Belongs to the class-I pyridoxal-phosphate-dependent aminotransferase family.</text>
</comment>
<evidence type="ECO:0000256" key="1">
    <source>
        <dbReference type="ARBA" id="ARBA00007441"/>
    </source>
</evidence>
<dbReference type="PROSITE" id="PS00105">
    <property type="entry name" value="AA_TRANSFER_CLASS_1"/>
    <property type="match status" value="1"/>
</dbReference>
<dbReference type="InterPro" id="IPR015424">
    <property type="entry name" value="PyrdxlP-dep_Trfase"/>
</dbReference>
<dbReference type="OrthoDB" id="691673at2759"/>